<dbReference type="SMART" id="SM00014">
    <property type="entry name" value="acidPPc"/>
    <property type="match status" value="1"/>
</dbReference>
<sequence length="593" mass="65049">MKFKKTFLSIALTILISQGSSIAIFASSLSNSEIAPHPNQYGYFVDTWQNNNTNNMNINTNPAIGVLSGYLKLWKPGFSWDNGTKLNSDILNLNIEKVIKITSDRTDVEKKQAYLDDRRNQNYSVIDGLGEYTDAFIREAKAATTIPNNIPLDAVSVQYTDNGDENGNWAETTSNLGNMVKLVNTMRNSAASTTPAKNYYQYPRPWRWSSEVKVLPTLVPEKSSNPSSDGGFPSGHTNAATISALALAYAAPERYQEMLTRASELGNDRIIAGMHSPLDVIGGRVMATAIAASSLNNKNNEVVKNAAYNEAQTKLIVKENAVSKDRFSNYSENKKNYIERLTYGFPRIGDKNKPMVVPKGAEVLLETRFPYLSSDDRRWVLYTTGLPSGYPVLDDAEGWGRLNLYEAADGYGAFVNNVTVNMEASKGGFNAEDSWRNDISGNGKLIKLGTGKLKLEGNNKYKGGTEIDGGDLEADSKKAFGHGDVVNNGGTVTKEVDKLSINGSYTQGDKGILEANLKDKNDMIKVKGRAVFNGTLKLNFSKGYVPVKEQTIITCNGYTGKFTSVVTTGLKSGYSVKVAYENNEIVLHFNENK</sequence>
<dbReference type="Gene3D" id="1.20.144.10">
    <property type="entry name" value="Phosphatidic acid phosphatase type 2/haloperoxidase"/>
    <property type="match status" value="1"/>
</dbReference>
<dbReference type="InterPro" id="IPR013425">
    <property type="entry name" value="Autotrns_rpt"/>
</dbReference>
<organism evidence="1 2">
    <name type="scientific">Clostridium felsineum</name>
    <dbReference type="NCBI Taxonomy" id="36839"/>
    <lineage>
        <taxon>Bacteria</taxon>
        <taxon>Bacillati</taxon>
        <taxon>Bacillota</taxon>
        <taxon>Clostridia</taxon>
        <taxon>Eubacteriales</taxon>
        <taxon>Clostridiaceae</taxon>
        <taxon>Clostridium</taxon>
    </lineage>
</organism>
<dbReference type="AlphaFoldDB" id="A0A1S8M835"/>
<protein>
    <submittedName>
        <fullName evidence="1">Uncharacterized protein</fullName>
    </submittedName>
</protein>
<evidence type="ECO:0000313" key="1">
    <source>
        <dbReference type="EMBL" id="URZ10550.1"/>
    </source>
</evidence>
<dbReference type="InterPro" id="IPR036938">
    <property type="entry name" value="PAP2/HPO_sf"/>
</dbReference>
<dbReference type="SUPFAM" id="SSF48317">
    <property type="entry name" value="Acid phosphatase/Vanadium-dependent haloperoxidase"/>
    <property type="match status" value="1"/>
</dbReference>
<dbReference type="KEGG" id="crw:CROST_012600"/>
<gene>
    <name evidence="1" type="ORF">CROST_012600</name>
</gene>
<proteinExistence type="predicted"/>
<name>A0A1S8M835_9CLOT</name>
<dbReference type="InterPro" id="IPR000326">
    <property type="entry name" value="PAP2/HPO"/>
</dbReference>
<dbReference type="Proteomes" id="UP000190951">
    <property type="component" value="Chromosome"/>
</dbReference>
<keyword evidence="2" id="KW-1185">Reference proteome</keyword>
<reference evidence="1 2" key="1">
    <citation type="submission" date="2022-04" db="EMBL/GenBank/DDBJ databases">
        <title>Genome sequence of C. roseum typestrain.</title>
        <authorList>
            <person name="Poehlein A."/>
            <person name="Schoch T."/>
            <person name="Duerre P."/>
            <person name="Daniel R."/>
        </authorList>
    </citation>
    <scope>NUCLEOTIDE SEQUENCE [LARGE SCALE GENOMIC DNA]</scope>
    <source>
        <strain evidence="1 2">DSM 7320</strain>
    </source>
</reference>
<dbReference type="GO" id="GO:0003993">
    <property type="term" value="F:acid phosphatase activity"/>
    <property type="evidence" value="ECO:0007669"/>
    <property type="project" value="InterPro"/>
</dbReference>
<accession>A0A1S8M835</accession>
<dbReference type="Pfam" id="PF12951">
    <property type="entry name" value="PATR"/>
    <property type="match status" value="1"/>
</dbReference>
<dbReference type="GO" id="GO:0030288">
    <property type="term" value="C:outer membrane-bounded periplasmic space"/>
    <property type="evidence" value="ECO:0007669"/>
    <property type="project" value="InterPro"/>
</dbReference>
<dbReference type="Pfam" id="PF01569">
    <property type="entry name" value="PAP2"/>
    <property type="match status" value="1"/>
</dbReference>
<dbReference type="CDD" id="cd03397">
    <property type="entry name" value="PAP2_acid_phosphatase"/>
    <property type="match status" value="1"/>
</dbReference>
<dbReference type="NCBIfam" id="TIGR02601">
    <property type="entry name" value="autotrns_rpt"/>
    <property type="match status" value="1"/>
</dbReference>
<dbReference type="EMBL" id="CP096983">
    <property type="protein sequence ID" value="URZ10550.1"/>
    <property type="molecule type" value="Genomic_DNA"/>
</dbReference>
<dbReference type="RefSeq" id="WP_077834084.1">
    <property type="nucleotide sequence ID" value="NZ_CP096983.1"/>
</dbReference>
<dbReference type="STRING" id="84029.CROST_07280"/>
<evidence type="ECO:0000313" key="2">
    <source>
        <dbReference type="Proteomes" id="UP000190951"/>
    </source>
</evidence>
<dbReference type="InterPro" id="IPR001011">
    <property type="entry name" value="Acid_Pase_classA_bac"/>
</dbReference>